<dbReference type="InterPro" id="IPR025590">
    <property type="entry name" value="DUF4348"/>
</dbReference>
<dbReference type="EMBL" id="JACJJW010000033">
    <property type="protein sequence ID" value="MBM6759255.1"/>
    <property type="molecule type" value="Genomic_DNA"/>
</dbReference>
<evidence type="ECO:0000313" key="1">
    <source>
        <dbReference type="EMBL" id="MBM6759255.1"/>
    </source>
</evidence>
<dbReference type="RefSeq" id="WP_204476418.1">
    <property type="nucleotide sequence ID" value="NZ_JACJJW010000033.1"/>
</dbReference>
<gene>
    <name evidence="1" type="ORF">H6A31_11305</name>
</gene>
<keyword evidence="2" id="KW-1185">Reference proteome</keyword>
<dbReference type="Pfam" id="PF14254">
    <property type="entry name" value="DUF4348"/>
    <property type="match status" value="1"/>
</dbReference>
<comment type="caution">
    <text evidence="1">The sequence shown here is derived from an EMBL/GenBank/DDBJ whole genome shotgun (WGS) entry which is preliminary data.</text>
</comment>
<reference evidence="1 2" key="1">
    <citation type="journal article" date="2021" name="Sci. Rep.">
        <title>The distribution of antibiotic resistance genes in chicken gut microbiota commensals.</title>
        <authorList>
            <person name="Juricova H."/>
            <person name="Matiasovicova J."/>
            <person name="Kubasova T."/>
            <person name="Cejkova D."/>
            <person name="Rychlik I."/>
        </authorList>
    </citation>
    <scope>NUCLEOTIDE SEQUENCE [LARGE SCALE GENOMIC DNA]</scope>
    <source>
        <strain evidence="1 2">An801</strain>
    </source>
</reference>
<dbReference type="Proteomes" id="UP000703295">
    <property type="component" value="Unassembled WGS sequence"/>
</dbReference>
<dbReference type="Gene3D" id="3.10.450.410">
    <property type="match status" value="2"/>
</dbReference>
<protein>
    <submittedName>
        <fullName evidence="1">DUF4348 domain-containing protein</fullName>
    </submittedName>
</protein>
<proteinExistence type="predicted"/>
<sequence>MKRLIIGCCLLMLMVSCGGGKKKTDPFAALTEQIDSIKVHPDSLQDSTVVVEEEVPAAADESFADFFYNFASDAKFQLSRVVFPFSEYKGKQVTRIQKADWKFDPLFSREPAYTVLFDKEEDMEIEKDTSLHSVQVDWIFLTDRRVKRYYFQRKKDSWFLEAINVEKLPDEEDGKEDFYTFYERFSRDSVFQQERLRDPLKFVTADPEDEFQILETTLEQGQWFAFRPPMMKGRMTNVHYGQPENIRSDYKVVEFKGFGNGFSNTLYFERYGGVWKLMRFEDLSD</sequence>
<dbReference type="PROSITE" id="PS51257">
    <property type="entry name" value="PROKAR_LIPOPROTEIN"/>
    <property type="match status" value="1"/>
</dbReference>
<evidence type="ECO:0000313" key="2">
    <source>
        <dbReference type="Proteomes" id="UP000703295"/>
    </source>
</evidence>
<accession>A0ABS2EYB0</accession>
<name>A0ABS2EYB0_9BACE</name>
<organism evidence="1 2">
    <name type="scientific">Bacteroides mediterraneensis</name>
    <dbReference type="NCBI Taxonomy" id="1841856"/>
    <lineage>
        <taxon>Bacteria</taxon>
        <taxon>Pseudomonadati</taxon>
        <taxon>Bacteroidota</taxon>
        <taxon>Bacteroidia</taxon>
        <taxon>Bacteroidales</taxon>
        <taxon>Bacteroidaceae</taxon>
        <taxon>Bacteroides</taxon>
    </lineage>
</organism>